<dbReference type="AlphaFoldDB" id="A0A6J2TEB7"/>
<evidence type="ECO:0000256" key="1">
    <source>
        <dbReference type="SAM" id="SignalP"/>
    </source>
</evidence>
<feature type="signal peptide" evidence="1">
    <location>
        <begin position="1"/>
        <end position="29"/>
    </location>
</feature>
<dbReference type="Proteomes" id="UP000504634">
    <property type="component" value="Unplaced"/>
</dbReference>
<dbReference type="OrthoDB" id="7816615at2759"/>
<accession>A0A6J2TEB7</accession>
<dbReference type="CDD" id="cd00301">
    <property type="entry name" value="lipocalin_FABP"/>
    <property type="match status" value="1"/>
</dbReference>
<dbReference type="PROSITE" id="PS00213">
    <property type="entry name" value="LIPOCALIN"/>
    <property type="match status" value="1"/>
</dbReference>
<organism evidence="2 4">
    <name type="scientific">Drosophila lebanonensis</name>
    <name type="common">Fruit fly</name>
    <name type="synonym">Scaptodrosophila lebanonensis</name>
    <dbReference type="NCBI Taxonomy" id="7225"/>
    <lineage>
        <taxon>Eukaryota</taxon>
        <taxon>Metazoa</taxon>
        <taxon>Ecdysozoa</taxon>
        <taxon>Arthropoda</taxon>
        <taxon>Hexapoda</taxon>
        <taxon>Insecta</taxon>
        <taxon>Pterygota</taxon>
        <taxon>Neoptera</taxon>
        <taxon>Endopterygota</taxon>
        <taxon>Diptera</taxon>
        <taxon>Brachycera</taxon>
        <taxon>Muscomorpha</taxon>
        <taxon>Ephydroidea</taxon>
        <taxon>Drosophilidae</taxon>
        <taxon>Scaptodrosophila</taxon>
    </lineage>
</organism>
<evidence type="ECO:0000313" key="4">
    <source>
        <dbReference type="RefSeq" id="XP_030373745.1"/>
    </source>
</evidence>
<reference evidence="3 4" key="1">
    <citation type="submission" date="2025-04" db="UniProtKB">
        <authorList>
            <consortium name="RefSeq"/>
        </authorList>
    </citation>
    <scope>IDENTIFICATION</scope>
    <source>
        <strain evidence="3 4">11010-0011.00</strain>
        <tissue evidence="3 4">Whole body</tissue>
    </source>
</reference>
<evidence type="ECO:0000313" key="2">
    <source>
        <dbReference type="Proteomes" id="UP000504634"/>
    </source>
</evidence>
<dbReference type="InterPro" id="IPR022272">
    <property type="entry name" value="Lipocalin_CS"/>
</dbReference>
<proteinExistence type="predicted"/>
<sequence length="228" mass="25177">MSLNWNKLAAGTLQVLFLLLVGPKITVNAQDDNPLQQCTSSSSVDLDLEQFSGIWWEVARQPAASMFCTQINITAVGNDEVDIVTWYSNTATYPWVNQSMTLTNFSMQDTIPNTGGYNLSFVAPPTVTPYTAFKILATDYTNYTLICGYTNATDSTTAFAMILTRDRTPSTDALTALETQGSTFNSNFGSSMTLVTQDDTCYDNHSNRNTFSVLYIFVMCLITCLLNN</sequence>
<dbReference type="GeneID" id="115623506"/>
<dbReference type="RefSeq" id="XP_030373745.1">
    <property type="nucleotide sequence ID" value="XM_030517885.1"/>
</dbReference>
<feature type="chain" id="PRO_5044642659" evidence="1">
    <location>
        <begin position="30"/>
        <end position="228"/>
    </location>
</feature>
<dbReference type="SUPFAM" id="SSF50814">
    <property type="entry name" value="Lipocalins"/>
    <property type="match status" value="1"/>
</dbReference>
<protein>
    <submittedName>
        <fullName evidence="3 4">Uncharacterized protein LOC115623506 isoform X1</fullName>
    </submittedName>
</protein>
<dbReference type="InterPro" id="IPR012674">
    <property type="entry name" value="Calycin"/>
</dbReference>
<evidence type="ECO:0000313" key="3">
    <source>
        <dbReference type="RefSeq" id="XP_030373744.1"/>
    </source>
</evidence>
<dbReference type="RefSeq" id="XP_030373744.1">
    <property type="nucleotide sequence ID" value="XM_030517884.1"/>
</dbReference>
<dbReference type="Gene3D" id="2.40.128.20">
    <property type="match status" value="1"/>
</dbReference>
<keyword evidence="2" id="KW-1185">Reference proteome</keyword>
<keyword evidence="1" id="KW-0732">Signal</keyword>
<name>A0A6J2TEB7_DROLE</name>
<gene>
    <name evidence="3 4" type="primary">LOC115623506</name>
</gene>